<dbReference type="GO" id="GO:0005634">
    <property type="term" value="C:nucleus"/>
    <property type="evidence" value="ECO:0007669"/>
    <property type="project" value="TreeGrafter"/>
</dbReference>
<dbReference type="Gene3D" id="3.40.50.300">
    <property type="entry name" value="P-loop containing nucleotide triphosphate hydrolases"/>
    <property type="match status" value="1"/>
</dbReference>
<dbReference type="InterPro" id="IPR001650">
    <property type="entry name" value="Helicase_C-like"/>
</dbReference>
<dbReference type="InterPro" id="IPR050628">
    <property type="entry name" value="SNF2_RAD54_helicase_TF"/>
</dbReference>
<evidence type="ECO:0000313" key="7">
    <source>
        <dbReference type="Proteomes" id="UP000886523"/>
    </source>
</evidence>
<sequence length="765" mass="85128">MLVASRQKIASDALGAKIPQMVSVTPIKLKLDNSSECGQQKGTNHYQPRPVIPSTNRGKVRELSSDDDSDVHFPTETRFLYLSLPGAHIQTVTNSNYRQGYDSSKQSGPLPIPVPSNPPLSAEEAQRHMHELLSGALGGMKLDDVDLTEATVDGFRDGITLMPHQIQGRAWMRERESKKKFGGILADMGLGKTIQTLTRIVEGQPSLEDRKEGGFAKTTLIVTPVSVLPQWASEIEKMTVGLTVVRHHGADRATSENASHLYYVSETKNTLLLTDGLCTLPDPEEKVPPKENRSANNSDSDSDDSLVAFTKKAPSKRAPKAKPCALYEVAYWRIVLDEAQNIKNRNTKAAQGCFELKGKYRWVLTGTPIQNSIRPLNDWDNFNTRIAKPVKAGKSKNAMKRLHVVLQATMLRRTKDQMLNGEPLIVLPDRTVEVITCQFDREEREFYAALEARTNLSLNKFIERGEVMNNYTSILVLLLRLRQACDHPALVSKDFTKDADAIESKVPQSQEDDDDKNVDELAGLMGSMGLSRELDKKCDICQTELPRGASGKQCVDCEETVTQTSRRKSILVHTPRKSKAKSNVVDLDSDNDGEDTGLPPTSSKIRKMLEVLETIHTRTQNKRDENGKKIPPEKTIIFSQFTTMLDLVEPFLLNSGIRYTRYDGSMKPFTGKRHWRKSKPRLGTRVILISFKAGGTGLNLTCDQAFDRAHRLGQTKPVSIYKLTVEETVEARILAVPALSGGKLAKAGLSLDDLLALFDRRGEDE</sequence>
<evidence type="ECO:0000256" key="2">
    <source>
        <dbReference type="ARBA" id="ARBA00022801"/>
    </source>
</evidence>
<dbReference type="Gene3D" id="3.40.50.10810">
    <property type="entry name" value="Tandem AAA-ATPase domain"/>
    <property type="match status" value="1"/>
</dbReference>
<keyword evidence="7" id="KW-1185">Reference proteome</keyword>
<feature type="region of interest" description="Disordered" evidence="4">
    <location>
        <begin position="281"/>
        <end position="305"/>
    </location>
</feature>
<feature type="compositionally biased region" description="Polar residues" evidence="4">
    <location>
        <begin position="95"/>
        <end position="107"/>
    </location>
</feature>
<evidence type="ECO:0000259" key="5">
    <source>
        <dbReference type="SMART" id="SM00487"/>
    </source>
</evidence>
<reference evidence="6" key="1">
    <citation type="journal article" date="2020" name="Nat. Commun.">
        <title>Large-scale genome sequencing of mycorrhizal fungi provides insights into the early evolution of symbiotic traits.</title>
        <authorList>
            <person name="Miyauchi S."/>
            <person name="Kiss E."/>
            <person name="Kuo A."/>
            <person name="Drula E."/>
            <person name="Kohler A."/>
            <person name="Sanchez-Garcia M."/>
            <person name="Morin E."/>
            <person name="Andreopoulos B."/>
            <person name="Barry K.W."/>
            <person name="Bonito G."/>
            <person name="Buee M."/>
            <person name="Carver A."/>
            <person name="Chen C."/>
            <person name="Cichocki N."/>
            <person name="Clum A."/>
            <person name="Culley D."/>
            <person name="Crous P.W."/>
            <person name="Fauchery L."/>
            <person name="Girlanda M."/>
            <person name="Hayes R.D."/>
            <person name="Keri Z."/>
            <person name="LaButti K."/>
            <person name="Lipzen A."/>
            <person name="Lombard V."/>
            <person name="Magnuson J."/>
            <person name="Maillard F."/>
            <person name="Murat C."/>
            <person name="Nolan M."/>
            <person name="Ohm R.A."/>
            <person name="Pangilinan J."/>
            <person name="Pereira M.F."/>
            <person name="Perotto S."/>
            <person name="Peter M."/>
            <person name="Pfister S."/>
            <person name="Riley R."/>
            <person name="Sitrit Y."/>
            <person name="Stielow J.B."/>
            <person name="Szollosi G."/>
            <person name="Zifcakova L."/>
            <person name="Stursova M."/>
            <person name="Spatafora J.W."/>
            <person name="Tedersoo L."/>
            <person name="Vaario L.M."/>
            <person name="Yamada A."/>
            <person name="Yan M."/>
            <person name="Wang P."/>
            <person name="Xu J."/>
            <person name="Bruns T."/>
            <person name="Baldrian P."/>
            <person name="Vilgalys R."/>
            <person name="Dunand C."/>
            <person name="Henrissat B."/>
            <person name="Grigoriev I.V."/>
            <person name="Hibbett D."/>
            <person name="Nagy L.G."/>
            <person name="Martin F.M."/>
        </authorList>
    </citation>
    <scope>NUCLEOTIDE SEQUENCE</scope>
    <source>
        <strain evidence="6">UP504</strain>
    </source>
</reference>
<comment type="caution">
    <text evidence="6">The sequence shown here is derived from an EMBL/GenBank/DDBJ whole genome shotgun (WGS) entry which is preliminary data.</text>
</comment>
<dbReference type="InterPro" id="IPR049730">
    <property type="entry name" value="SNF2/RAD54-like_C"/>
</dbReference>
<dbReference type="Proteomes" id="UP000886523">
    <property type="component" value="Unassembled WGS sequence"/>
</dbReference>
<evidence type="ECO:0000256" key="3">
    <source>
        <dbReference type="ARBA" id="ARBA00022840"/>
    </source>
</evidence>
<evidence type="ECO:0000313" key="6">
    <source>
        <dbReference type="EMBL" id="KAF9511453.1"/>
    </source>
</evidence>
<feature type="compositionally biased region" description="Basic and acidic residues" evidence="4">
    <location>
        <begin position="59"/>
        <end position="69"/>
    </location>
</feature>
<feature type="compositionally biased region" description="Polar residues" evidence="4">
    <location>
        <begin position="35"/>
        <end position="46"/>
    </location>
</feature>
<dbReference type="SUPFAM" id="SSF52540">
    <property type="entry name" value="P-loop containing nucleoside triphosphate hydrolases"/>
    <property type="match status" value="2"/>
</dbReference>
<gene>
    <name evidence="6" type="ORF">BS47DRAFT_1373028</name>
</gene>
<dbReference type="PANTHER" id="PTHR45626">
    <property type="entry name" value="TRANSCRIPTION TERMINATION FACTOR 2-RELATED"/>
    <property type="match status" value="1"/>
</dbReference>
<organism evidence="6 7">
    <name type="scientific">Hydnum rufescens UP504</name>
    <dbReference type="NCBI Taxonomy" id="1448309"/>
    <lineage>
        <taxon>Eukaryota</taxon>
        <taxon>Fungi</taxon>
        <taxon>Dikarya</taxon>
        <taxon>Basidiomycota</taxon>
        <taxon>Agaricomycotina</taxon>
        <taxon>Agaricomycetes</taxon>
        <taxon>Cantharellales</taxon>
        <taxon>Hydnaceae</taxon>
        <taxon>Hydnum</taxon>
    </lineage>
</organism>
<dbReference type="CDD" id="cd18793">
    <property type="entry name" value="SF2_C_SNF"/>
    <property type="match status" value="1"/>
</dbReference>
<dbReference type="SMART" id="SM00487">
    <property type="entry name" value="DEXDc"/>
    <property type="match status" value="1"/>
</dbReference>
<feature type="region of interest" description="Disordered" evidence="4">
    <location>
        <begin position="581"/>
        <end position="602"/>
    </location>
</feature>
<dbReference type="EMBL" id="MU129000">
    <property type="protein sequence ID" value="KAF9511453.1"/>
    <property type="molecule type" value="Genomic_DNA"/>
</dbReference>
<dbReference type="GO" id="GO:0006281">
    <property type="term" value="P:DNA repair"/>
    <property type="evidence" value="ECO:0007669"/>
    <property type="project" value="TreeGrafter"/>
</dbReference>
<keyword evidence="2" id="KW-0378">Hydrolase</keyword>
<dbReference type="InterPro" id="IPR038718">
    <property type="entry name" value="SNF2-like_sf"/>
</dbReference>
<keyword evidence="1" id="KW-0547">Nucleotide-binding</keyword>
<dbReference type="AlphaFoldDB" id="A0A9P6AT40"/>
<feature type="compositionally biased region" description="Basic and acidic residues" evidence="4">
    <location>
        <begin position="283"/>
        <end position="293"/>
    </location>
</feature>
<name>A0A9P6AT40_9AGAM</name>
<feature type="region of interest" description="Disordered" evidence="4">
    <location>
        <begin position="95"/>
        <end position="116"/>
    </location>
</feature>
<dbReference type="PANTHER" id="PTHR45626:SF14">
    <property type="entry name" value="ATP-DEPENDENT DNA HELICASE (EUROFUNG)"/>
    <property type="match status" value="1"/>
</dbReference>
<dbReference type="CDD" id="cd18008">
    <property type="entry name" value="DEXDc_SHPRH-like"/>
    <property type="match status" value="1"/>
</dbReference>
<dbReference type="InterPro" id="IPR027417">
    <property type="entry name" value="P-loop_NTPase"/>
</dbReference>
<dbReference type="Pfam" id="PF00176">
    <property type="entry name" value="SNF2-rel_dom"/>
    <property type="match status" value="1"/>
</dbReference>
<dbReference type="GO" id="GO:0016787">
    <property type="term" value="F:hydrolase activity"/>
    <property type="evidence" value="ECO:0007669"/>
    <property type="project" value="UniProtKB-KW"/>
</dbReference>
<evidence type="ECO:0000256" key="1">
    <source>
        <dbReference type="ARBA" id="ARBA00022741"/>
    </source>
</evidence>
<dbReference type="Pfam" id="PF00271">
    <property type="entry name" value="Helicase_C"/>
    <property type="match status" value="1"/>
</dbReference>
<dbReference type="InterPro" id="IPR014001">
    <property type="entry name" value="Helicase_ATP-bd"/>
</dbReference>
<proteinExistence type="predicted"/>
<accession>A0A9P6AT40</accession>
<dbReference type="InterPro" id="IPR000330">
    <property type="entry name" value="SNF2_N"/>
</dbReference>
<feature type="domain" description="Helicase ATP-binding" evidence="5">
    <location>
        <begin position="157"/>
        <end position="405"/>
    </location>
</feature>
<dbReference type="GO" id="GO:0008094">
    <property type="term" value="F:ATP-dependent activity, acting on DNA"/>
    <property type="evidence" value="ECO:0007669"/>
    <property type="project" value="TreeGrafter"/>
</dbReference>
<keyword evidence="3" id="KW-0067">ATP-binding</keyword>
<dbReference type="GO" id="GO:0005524">
    <property type="term" value="F:ATP binding"/>
    <property type="evidence" value="ECO:0007669"/>
    <property type="project" value="UniProtKB-KW"/>
</dbReference>
<evidence type="ECO:0000256" key="4">
    <source>
        <dbReference type="SAM" id="MobiDB-lite"/>
    </source>
</evidence>
<dbReference type="OrthoDB" id="423559at2759"/>
<feature type="region of interest" description="Disordered" evidence="4">
    <location>
        <begin position="35"/>
        <end position="69"/>
    </location>
</feature>
<protein>
    <recommendedName>
        <fullName evidence="5">Helicase ATP-binding domain-containing protein</fullName>
    </recommendedName>
</protein>